<evidence type="ECO:0000259" key="5">
    <source>
        <dbReference type="Pfam" id="PF01266"/>
    </source>
</evidence>
<dbReference type="InterPro" id="IPR006076">
    <property type="entry name" value="FAD-dep_OxRdtase"/>
</dbReference>
<evidence type="ECO:0000256" key="3">
    <source>
        <dbReference type="ARBA" id="ARBA00022827"/>
    </source>
</evidence>
<evidence type="ECO:0000256" key="1">
    <source>
        <dbReference type="ARBA" id="ARBA00001974"/>
    </source>
</evidence>
<dbReference type="InterPro" id="IPR036188">
    <property type="entry name" value="FAD/NAD-bd_sf"/>
</dbReference>
<dbReference type="Gene3D" id="3.50.50.60">
    <property type="entry name" value="FAD/NAD(P)-binding domain"/>
    <property type="match status" value="1"/>
</dbReference>
<keyword evidence="3" id="KW-0274">FAD</keyword>
<dbReference type="Gene3D" id="3.30.9.10">
    <property type="entry name" value="D-Amino Acid Oxidase, subunit A, domain 2"/>
    <property type="match status" value="1"/>
</dbReference>
<evidence type="ECO:0000256" key="2">
    <source>
        <dbReference type="ARBA" id="ARBA00022630"/>
    </source>
</evidence>
<evidence type="ECO:0000313" key="6">
    <source>
        <dbReference type="EMBL" id="GAA0931002.1"/>
    </source>
</evidence>
<accession>A0ABP4A5Q5</accession>
<keyword evidence="7" id="KW-1185">Reference proteome</keyword>
<evidence type="ECO:0000256" key="4">
    <source>
        <dbReference type="ARBA" id="ARBA00023002"/>
    </source>
</evidence>
<dbReference type="RefSeq" id="WP_343966162.1">
    <property type="nucleotide sequence ID" value="NZ_BAAAHK010000003.1"/>
</dbReference>
<dbReference type="Proteomes" id="UP001500542">
    <property type="component" value="Unassembled WGS sequence"/>
</dbReference>
<keyword evidence="4" id="KW-0560">Oxidoreductase</keyword>
<proteinExistence type="predicted"/>
<comment type="cofactor">
    <cofactor evidence="1">
        <name>FAD</name>
        <dbReference type="ChEBI" id="CHEBI:57692"/>
    </cofactor>
</comment>
<sequence>MRITVVGGGVIGLLTAIECVRASGAHQVDLVDAGPIPSPLATSNDRLRVTRALHRGDPVLTAAAAGAHSAWLDVERLLGTRFYHPTGALTAMPAEQANIELAELTADGAKAWALSPKDLANWYPRVNFPPGSAAVLEATAGVLLADHALVAMARWLAEHPRVRLLPHRQVVAVSEVEGDGVVRFADGATQSADRVVIAAGPWSRELLAGSVGPDLTLYRQSVLSYRPPTCRRNWAEMPVVLGLGPNRDAWFMPTVAQSEAPMRLSAASACRPVEEMTDRGTPDQWRHHLVDLFTQLIDGFDPAGVVGANDGYYLAERTQGGPLLAAYGAGTIWAFAACGGMSFKFAPQIARAIADRAVGDSPRTTGLESIDRPRQLAAVGEELTL</sequence>
<gene>
    <name evidence="6" type="ORF">GCM10009554_14640</name>
</gene>
<feature type="domain" description="FAD dependent oxidoreductase" evidence="5">
    <location>
        <begin position="2"/>
        <end position="356"/>
    </location>
</feature>
<keyword evidence="2" id="KW-0285">Flavoprotein</keyword>
<reference evidence="7" key="1">
    <citation type="journal article" date="2019" name="Int. J. Syst. Evol. Microbiol.">
        <title>The Global Catalogue of Microorganisms (GCM) 10K type strain sequencing project: providing services to taxonomists for standard genome sequencing and annotation.</title>
        <authorList>
            <consortium name="The Broad Institute Genomics Platform"/>
            <consortium name="The Broad Institute Genome Sequencing Center for Infectious Disease"/>
            <person name="Wu L."/>
            <person name="Ma J."/>
        </authorList>
    </citation>
    <scope>NUCLEOTIDE SEQUENCE [LARGE SCALE GENOMIC DNA]</scope>
    <source>
        <strain evidence="7">JCM 10977</strain>
    </source>
</reference>
<protein>
    <submittedName>
        <fullName evidence="6">FAD-dependent oxidoreductase</fullName>
    </submittedName>
</protein>
<comment type="caution">
    <text evidence="6">The sequence shown here is derived from an EMBL/GenBank/DDBJ whole genome shotgun (WGS) entry which is preliminary data.</text>
</comment>
<dbReference type="PANTHER" id="PTHR10961:SF7">
    <property type="entry name" value="FAD DEPENDENT OXIDOREDUCTASE DOMAIN-CONTAINING PROTEIN"/>
    <property type="match status" value="1"/>
</dbReference>
<dbReference type="EMBL" id="BAAAHK010000003">
    <property type="protein sequence ID" value="GAA0931002.1"/>
    <property type="molecule type" value="Genomic_DNA"/>
</dbReference>
<dbReference type="InterPro" id="IPR045170">
    <property type="entry name" value="MTOX"/>
</dbReference>
<evidence type="ECO:0000313" key="7">
    <source>
        <dbReference type="Proteomes" id="UP001500542"/>
    </source>
</evidence>
<dbReference type="Pfam" id="PF01266">
    <property type="entry name" value="DAO"/>
    <property type="match status" value="1"/>
</dbReference>
<organism evidence="6 7">
    <name type="scientific">Kribbella koreensis</name>
    <dbReference type="NCBI Taxonomy" id="57909"/>
    <lineage>
        <taxon>Bacteria</taxon>
        <taxon>Bacillati</taxon>
        <taxon>Actinomycetota</taxon>
        <taxon>Actinomycetes</taxon>
        <taxon>Propionibacteriales</taxon>
        <taxon>Kribbellaceae</taxon>
        <taxon>Kribbella</taxon>
    </lineage>
</organism>
<dbReference type="PANTHER" id="PTHR10961">
    <property type="entry name" value="PEROXISOMAL SARCOSINE OXIDASE"/>
    <property type="match status" value="1"/>
</dbReference>
<name>A0ABP4A5Q5_9ACTN</name>
<dbReference type="SUPFAM" id="SSF51905">
    <property type="entry name" value="FAD/NAD(P)-binding domain"/>
    <property type="match status" value="1"/>
</dbReference>